<comment type="subcellular location">
    <subcellularLocation>
        <location evidence="2">Cytoplasm</location>
    </subcellularLocation>
</comment>
<evidence type="ECO:0000313" key="11">
    <source>
        <dbReference type="EMBL" id="KAL2334506.1"/>
    </source>
</evidence>
<evidence type="ECO:0000256" key="5">
    <source>
        <dbReference type="ARBA" id="ARBA00011738"/>
    </source>
</evidence>
<comment type="subunit">
    <text evidence="5">Homodimer.</text>
</comment>
<dbReference type="EMBL" id="JBGMDY010000005">
    <property type="protein sequence ID" value="KAL2334506.1"/>
    <property type="molecule type" value="Genomic_DNA"/>
</dbReference>
<dbReference type="PANTHER" id="PTHR11776:SF7">
    <property type="entry name" value="PHOSPHORIBOSYLTRANSFERASE DOMAIN-CONTAINING PROTEIN"/>
    <property type="match status" value="1"/>
</dbReference>
<evidence type="ECO:0000256" key="7">
    <source>
        <dbReference type="ARBA" id="ARBA00022490"/>
    </source>
</evidence>
<name>A0ABD1MFF2_9FABA</name>
<gene>
    <name evidence="11" type="ORF">Fmac_015719</name>
</gene>
<keyword evidence="7" id="KW-0963">Cytoplasm</keyword>
<keyword evidence="12" id="KW-1185">Reference proteome</keyword>
<dbReference type="Gene3D" id="3.40.50.2020">
    <property type="match status" value="1"/>
</dbReference>
<evidence type="ECO:0000256" key="4">
    <source>
        <dbReference type="ARBA" id="ARBA00008391"/>
    </source>
</evidence>
<dbReference type="InterPro" id="IPR029057">
    <property type="entry name" value="PRTase-like"/>
</dbReference>
<reference evidence="11 12" key="1">
    <citation type="submission" date="2024-08" db="EMBL/GenBank/DDBJ databases">
        <title>Insights into the chromosomal genome structure of Flemingia macrophylla.</title>
        <authorList>
            <person name="Ding Y."/>
            <person name="Zhao Y."/>
            <person name="Bi W."/>
            <person name="Wu M."/>
            <person name="Zhao G."/>
            <person name="Gong Y."/>
            <person name="Li W."/>
            <person name="Zhang P."/>
        </authorList>
    </citation>
    <scope>NUCLEOTIDE SEQUENCE [LARGE SCALE GENOMIC DNA]</scope>
    <source>
        <strain evidence="11">DYQJB</strain>
        <tissue evidence="11">Leaf</tissue>
    </source>
</reference>
<comment type="catalytic activity">
    <reaction evidence="1">
        <text>AMP + diphosphate = 5-phospho-alpha-D-ribose 1-diphosphate + adenine</text>
        <dbReference type="Rhea" id="RHEA:16609"/>
        <dbReference type="ChEBI" id="CHEBI:16708"/>
        <dbReference type="ChEBI" id="CHEBI:33019"/>
        <dbReference type="ChEBI" id="CHEBI:58017"/>
        <dbReference type="ChEBI" id="CHEBI:456215"/>
        <dbReference type="EC" id="2.4.2.7"/>
    </reaction>
</comment>
<evidence type="ECO:0000256" key="3">
    <source>
        <dbReference type="ARBA" id="ARBA00004659"/>
    </source>
</evidence>
<comment type="similarity">
    <text evidence="4">Belongs to the purine/pyrimidine phosphoribosyltransferase family.</text>
</comment>
<protein>
    <recommendedName>
        <fullName evidence="6">adenine phosphoribosyltransferase</fullName>
        <ecNumber evidence="6">2.4.2.7</ecNumber>
    </recommendedName>
</protein>
<dbReference type="Proteomes" id="UP001603857">
    <property type="component" value="Unassembled WGS sequence"/>
</dbReference>
<dbReference type="SUPFAM" id="SSF53271">
    <property type="entry name" value="PRTase-like"/>
    <property type="match status" value="1"/>
</dbReference>
<dbReference type="GO" id="GO:0003999">
    <property type="term" value="F:adenine phosphoribosyltransferase activity"/>
    <property type="evidence" value="ECO:0007669"/>
    <property type="project" value="UniProtKB-EC"/>
</dbReference>
<dbReference type="GO" id="GO:0005737">
    <property type="term" value="C:cytoplasm"/>
    <property type="evidence" value="ECO:0007669"/>
    <property type="project" value="UniProtKB-SubCell"/>
</dbReference>
<keyword evidence="9" id="KW-0808">Transferase</keyword>
<keyword evidence="8" id="KW-0328">Glycosyltransferase</keyword>
<dbReference type="AlphaFoldDB" id="A0ABD1MFF2"/>
<dbReference type="InterPro" id="IPR000836">
    <property type="entry name" value="PRTase_dom"/>
</dbReference>
<dbReference type="PANTHER" id="PTHR11776">
    <property type="entry name" value="ADENINE PHOSPHORIBOSYLTRANSFERASE"/>
    <property type="match status" value="1"/>
</dbReference>
<evidence type="ECO:0000256" key="10">
    <source>
        <dbReference type="ARBA" id="ARBA00022726"/>
    </source>
</evidence>
<sequence>MTGPLARRLQSATVSVLPRAIAGLFLYYFSSHTPVPAEGKVISQEYILEYGRDCLEMHVGAVGHGERALVVDDLIATG</sequence>
<dbReference type="EC" id="2.4.2.7" evidence="6"/>
<organism evidence="11 12">
    <name type="scientific">Flemingia macrophylla</name>
    <dbReference type="NCBI Taxonomy" id="520843"/>
    <lineage>
        <taxon>Eukaryota</taxon>
        <taxon>Viridiplantae</taxon>
        <taxon>Streptophyta</taxon>
        <taxon>Embryophyta</taxon>
        <taxon>Tracheophyta</taxon>
        <taxon>Spermatophyta</taxon>
        <taxon>Magnoliopsida</taxon>
        <taxon>eudicotyledons</taxon>
        <taxon>Gunneridae</taxon>
        <taxon>Pentapetalae</taxon>
        <taxon>rosids</taxon>
        <taxon>fabids</taxon>
        <taxon>Fabales</taxon>
        <taxon>Fabaceae</taxon>
        <taxon>Papilionoideae</taxon>
        <taxon>50 kb inversion clade</taxon>
        <taxon>NPAAA clade</taxon>
        <taxon>indigoferoid/millettioid clade</taxon>
        <taxon>Phaseoleae</taxon>
        <taxon>Flemingia</taxon>
    </lineage>
</organism>
<dbReference type="GO" id="GO:0006166">
    <property type="term" value="P:purine ribonucleoside salvage"/>
    <property type="evidence" value="ECO:0007669"/>
    <property type="project" value="UniProtKB-KW"/>
</dbReference>
<dbReference type="InterPro" id="IPR050120">
    <property type="entry name" value="Adenine_PRTase"/>
</dbReference>
<keyword evidence="10" id="KW-0660">Purine salvage</keyword>
<evidence type="ECO:0000256" key="9">
    <source>
        <dbReference type="ARBA" id="ARBA00022679"/>
    </source>
</evidence>
<evidence type="ECO:0000256" key="8">
    <source>
        <dbReference type="ARBA" id="ARBA00022676"/>
    </source>
</evidence>
<comment type="caution">
    <text evidence="11">The sequence shown here is derived from an EMBL/GenBank/DDBJ whole genome shotgun (WGS) entry which is preliminary data.</text>
</comment>
<evidence type="ECO:0000256" key="2">
    <source>
        <dbReference type="ARBA" id="ARBA00004496"/>
    </source>
</evidence>
<dbReference type="CDD" id="cd06223">
    <property type="entry name" value="PRTases_typeI"/>
    <property type="match status" value="1"/>
</dbReference>
<evidence type="ECO:0000256" key="1">
    <source>
        <dbReference type="ARBA" id="ARBA00000868"/>
    </source>
</evidence>
<proteinExistence type="inferred from homology"/>
<evidence type="ECO:0000256" key="6">
    <source>
        <dbReference type="ARBA" id="ARBA00011893"/>
    </source>
</evidence>
<comment type="pathway">
    <text evidence="3">Purine metabolism; AMP biosynthesis via salvage pathway; AMP from adenine: step 1/1.</text>
</comment>
<accession>A0ABD1MFF2</accession>
<evidence type="ECO:0000313" key="12">
    <source>
        <dbReference type="Proteomes" id="UP001603857"/>
    </source>
</evidence>